<keyword evidence="3" id="KW-0540">Nuclease</keyword>
<dbReference type="Pfam" id="PF13650">
    <property type="entry name" value="Asp_protease_2"/>
    <property type="match status" value="1"/>
</dbReference>
<gene>
    <name evidence="8" type="primary">Necator_chrX.g23293</name>
    <name evidence="8" type="ORF">RB195_023130</name>
</gene>
<evidence type="ECO:0000259" key="7">
    <source>
        <dbReference type="PROSITE" id="PS50175"/>
    </source>
</evidence>
<dbReference type="Proteomes" id="UP001303046">
    <property type="component" value="Unassembled WGS sequence"/>
</dbReference>
<dbReference type="PANTHER" id="PTHR37984:SF5">
    <property type="entry name" value="PROTEIN NYNRIN-LIKE"/>
    <property type="match status" value="1"/>
</dbReference>
<evidence type="ECO:0000313" key="8">
    <source>
        <dbReference type="EMBL" id="KAK6762297.1"/>
    </source>
</evidence>
<feature type="compositionally biased region" description="Basic residues" evidence="6">
    <location>
        <begin position="44"/>
        <end position="55"/>
    </location>
</feature>
<keyword evidence="9" id="KW-1185">Reference proteome</keyword>
<evidence type="ECO:0000256" key="1">
    <source>
        <dbReference type="ARBA" id="ARBA00022679"/>
    </source>
</evidence>
<evidence type="ECO:0000256" key="3">
    <source>
        <dbReference type="ARBA" id="ARBA00022722"/>
    </source>
</evidence>
<name>A0ABR1EHY0_NECAM</name>
<accession>A0ABR1EHY0</accession>
<dbReference type="PROSITE" id="PS50175">
    <property type="entry name" value="ASP_PROT_RETROV"/>
    <property type="match status" value="1"/>
</dbReference>
<dbReference type="EMBL" id="JAVFWL010000006">
    <property type="protein sequence ID" value="KAK6762297.1"/>
    <property type="molecule type" value="Genomic_DNA"/>
</dbReference>
<evidence type="ECO:0000256" key="5">
    <source>
        <dbReference type="ARBA" id="ARBA00022801"/>
    </source>
</evidence>
<dbReference type="SUPFAM" id="SSF50630">
    <property type="entry name" value="Acid proteases"/>
    <property type="match status" value="1"/>
</dbReference>
<sequence length="285" mass="31131">MSRRHLVFGAEPITGLENAPLKKRCHDSRRSGHKRGLCKSSLEKKKRNSKQKRKPANNVTLAPSLADVAVNSINCRVQIDGKTARMRLDTGADVTLLSTADWTAMGRPKLQSLPLTLKSANNEPINARGCYECNFIIDGHRRYGTCHVADTPSLLSLDWIAQHEPQFRHLTEGSICNISSRTLITLKSSLATHLKKKFPAVFAPGLGCCTKSKAKLALKPDSKPVLLKAHPPPPSAAVTTISTEINQLVPIHVLEPVDNSARAAPIVVVQKKKMDRSASAHTQPD</sequence>
<keyword evidence="5" id="KW-0378">Hydrolase</keyword>
<protein>
    <recommendedName>
        <fullName evidence="7">Peptidase A2 domain-containing protein</fullName>
    </recommendedName>
</protein>
<comment type="caution">
    <text evidence="8">The sequence shown here is derived from an EMBL/GenBank/DDBJ whole genome shotgun (WGS) entry which is preliminary data.</text>
</comment>
<dbReference type="Gene3D" id="2.40.70.10">
    <property type="entry name" value="Acid Proteases"/>
    <property type="match status" value="1"/>
</dbReference>
<feature type="region of interest" description="Disordered" evidence="6">
    <location>
        <begin position="21"/>
        <end position="58"/>
    </location>
</feature>
<proteinExistence type="predicted"/>
<reference evidence="8 9" key="1">
    <citation type="submission" date="2023-08" db="EMBL/GenBank/DDBJ databases">
        <title>A Necator americanus chromosomal reference genome.</title>
        <authorList>
            <person name="Ilik V."/>
            <person name="Petrzelkova K.J."/>
            <person name="Pardy F."/>
            <person name="Fuh T."/>
            <person name="Niatou-Singa F.S."/>
            <person name="Gouil Q."/>
            <person name="Baker L."/>
            <person name="Ritchie M.E."/>
            <person name="Jex A.R."/>
            <person name="Gazzola D."/>
            <person name="Li H."/>
            <person name="Toshio Fujiwara R."/>
            <person name="Zhan B."/>
            <person name="Aroian R.V."/>
            <person name="Pafco B."/>
            <person name="Schwarz E.M."/>
        </authorList>
    </citation>
    <scope>NUCLEOTIDE SEQUENCE [LARGE SCALE GENOMIC DNA]</scope>
    <source>
        <strain evidence="8 9">Aroian</strain>
        <tissue evidence="8">Whole animal</tissue>
    </source>
</reference>
<keyword evidence="4" id="KW-0255">Endonuclease</keyword>
<evidence type="ECO:0000256" key="6">
    <source>
        <dbReference type="SAM" id="MobiDB-lite"/>
    </source>
</evidence>
<dbReference type="InterPro" id="IPR050951">
    <property type="entry name" value="Retrovirus_Pol_polyprotein"/>
</dbReference>
<feature type="compositionally biased region" description="Basic residues" evidence="6">
    <location>
        <begin position="21"/>
        <end position="37"/>
    </location>
</feature>
<dbReference type="PANTHER" id="PTHR37984">
    <property type="entry name" value="PROTEIN CBG26694"/>
    <property type="match status" value="1"/>
</dbReference>
<keyword evidence="2" id="KW-0548">Nucleotidyltransferase</keyword>
<evidence type="ECO:0000313" key="9">
    <source>
        <dbReference type="Proteomes" id="UP001303046"/>
    </source>
</evidence>
<keyword evidence="1" id="KW-0808">Transferase</keyword>
<dbReference type="InterPro" id="IPR001995">
    <property type="entry name" value="Peptidase_A2_cat"/>
</dbReference>
<evidence type="ECO:0000256" key="2">
    <source>
        <dbReference type="ARBA" id="ARBA00022695"/>
    </source>
</evidence>
<evidence type="ECO:0000256" key="4">
    <source>
        <dbReference type="ARBA" id="ARBA00022759"/>
    </source>
</evidence>
<dbReference type="InterPro" id="IPR021109">
    <property type="entry name" value="Peptidase_aspartic_dom_sf"/>
</dbReference>
<feature type="domain" description="Peptidase A2" evidence="7">
    <location>
        <begin position="84"/>
        <end position="102"/>
    </location>
</feature>
<organism evidence="8 9">
    <name type="scientific">Necator americanus</name>
    <name type="common">Human hookworm</name>
    <dbReference type="NCBI Taxonomy" id="51031"/>
    <lineage>
        <taxon>Eukaryota</taxon>
        <taxon>Metazoa</taxon>
        <taxon>Ecdysozoa</taxon>
        <taxon>Nematoda</taxon>
        <taxon>Chromadorea</taxon>
        <taxon>Rhabditida</taxon>
        <taxon>Rhabditina</taxon>
        <taxon>Rhabditomorpha</taxon>
        <taxon>Strongyloidea</taxon>
        <taxon>Ancylostomatidae</taxon>
        <taxon>Bunostominae</taxon>
        <taxon>Necator</taxon>
    </lineage>
</organism>